<protein>
    <submittedName>
        <fullName evidence="2">Uncharacterized protein</fullName>
    </submittedName>
</protein>
<reference evidence="2 3" key="1">
    <citation type="submission" date="2019-03" db="EMBL/GenBank/DDBJ databases">
        <title>Ramlibacter henchirensis DSM 14656, whole genome shotgun sequence.</title>
        <authorList>
            <person name="Zhang X."/>
            <person name="Feng G."/>
            <person name="Zhu H."/>
        </authorList>
    </citation>
    <scope>NUCLEOTIDE SEQUENCE [LARGE SCALE GENOMIC DNA]</scope>
    <source>
        <strain evidence="2 3">DSM 14656</strain>
    </source>
</reference>
<evidence type="ECO:0000313" key="3">
    <source>
        <dbReference type="Proteomes" id="UP000298180"/>
    </source>
</evidence>
<comment type="caution">
    <text evidence="2">The sequence shown here is derived from an EMBL/GenBank/DDBJ whole genome shotgun (WGS) entry which is preliminary data.</text>
</comment>
<dbReference type="OrthoDB" id="9853381at2"/>
<sequence length="94" mass="9651">MNENRSNDGRSDRPGSKEAEPWHPADEKRGKANSSPIGTHSLTGGGAEVGMPAKPEANAGAERGESPSDAGSPAQPDPLAEPRASIGEILGRKP</sequence>
<accession>A0A4Z0BVM0</accession>
<dbReference type="EMBL" id="SMLM01000002">
    <property type="protein sequence ID" value="TFZ02514.1"/>
    <property type="molecule type" value="Genomic_DNA"/>
</dbReference>
<evidence type="ECO:0000256" key="1">
    <source>
        <dbReference type="SAM" id="MobiDB-lite"/>
    </source>
</evidence>
<name>A0A4Z0BVM0_9BURK</name>
<organism evidence="2 3">
    <name type="scientific">Ramlibacter henchirensis</name>
    <dbReference type="NCBI Taxonomy" id="204072"/>
    <lineage>
        <taxon>Bacteria</taxon>
        <taxon>Pseudomonadati</taxon>
        <taxon>Pseudomonadota</taxon>
        <taxon>Betaproteobacteria</taxon>
        <taxon>Burkholderiales</taxon>
        <taxon>Comamonadaceae</taxon>
        <taxon>Ramlibacter</taxon>
    </lineage>
</organism>
<dbReference type="Proteomes" id="UP000298180">
    <property type="component" value="Unassembled WGS sequence"/>
</dbReference>
<feature type="region of interest" description="Disordered" evidence="1">
    <location>
        <begin position="1"/>
        <end position="94"/>
    </location>
</feature>
<dbReference type="RefSeq" id="WP_135264039.1">
    <property type="nucleotide sequence ID" value="NZ_SMLM01000002.1"/>
</dbReference>
<evidence type="ECO:0000313" key="2">
    <source>
        <dbReference type="EMBL" id="TFZ02514.1"/>
    </source>
</evidence>
<proteinExistence type="predicted"/>
<keyword evidence="3" id="KW-1185">Reference proteome</keyword>
<dbReference type="AlphaFoldDB" id="A0A4Z0BVM0"/>
<feature type="compositionally biased region" description="Polar residues" evidence="1">
    <location>
        <begin position="32"/>
        <end position="42"/>
    </location>
</feature>
<gene>
    <name evidence="2" type="ORF">EZ313_14735</name>
</gene>
<feature type="compositionally biased region" description="Basic and acidic residues" evidence="1">
    <location>
        <begin position="1"/>
        <end position="30"/>
    </location>
</feature>